<evidence type="ECO:0000313" key="3">
    <source>
        <dbReference type="Proteomes" id="UP000784294"/>
    </source>
</evidence>
<organism evidence="2 3">
    <name type="scientific">Protopolystoma xenopodis</name>
    <dbReference type="NCBI Taxonomy" id="117903"/>
    <lineage>
        <taxon>Eukaryota</taxon>
        <taxon>Metazoa</taxon>
        <taxon>Spiralia</taxon>
        <taxon>Lophotrochozoa</taxon>
        <taxon>Platyhelminthes</taxon>
        <taxon>Monogenea</taxon>
        <taxon>Polyopisthocotylea</taxon>
        <taxon>Polystomatidea</taxon>
        <taxon>Polystomatidae</taxon>
        <taxon>Protopolystoma</taxon>
    </lineage>
</organism>
<evidence type="ECO:0000256" key="1">
    <source>
        <dbReference type="SAM" id="MobiDB-lite"/>
    </source>
</evidence>
<dbReference type="Proteomes" id="UP000784294">
    <property type="component" value="Unassembled WGS sequence"/>
</dbReference>
<reference evidence="2" key="1">
    <citation type="submission" date="2018-11" db="EMBL/GenBank/DDBJ databases">
        <authorList>
            <consortium name="Pathogen Informatics"/>
        </authorList>
    </citation>
    <scope>NUCLEOTIDE SEQUENCE</scope>
</reference>
<feature type="compositionally biased region" description="Polar residues" evidence="1">
    <location>
        <begin position="243"/>
        <end position="255"/>
    </location>
</feature>
<dbReference type="AlphaFoldDB" id="A0A3S5A9S8"/>
<accession>A0A3S5A9S8</accession>
<feature type="region of interest" description="Disordered" evidence="1">
    <location>
        <begin position="208"/>
        <end position="227"/>
    </location>
</feature>
<evidence type="ECO:0000313" key="2">
    <source>
        <dbReference type="EMBL" id="VEL10814.1"/>
    </source>
</evidence>
<protein>
    <submittedName>
        <fullName evidence="2">Uncharacterized protein</fullName>
    </submittedName>
</protein>
<proteinExistence type="predicted"/>
<feature type="compositionally biased region" description="Low complexity" evidence="1">
    <location>
        <begin position="232"/>
        <end position="242"/>
    </location>
</feature>
<gene>
    <name evidence="2" type="ORF">PXEA_LOCUS4254</name>
</gene>
<comment type="caution">
    <text evidence="2">The sequence shown here is derived from an EMBL/GenBank/DDBJ whole genome shotgun (WGS) entry which is preliminary data.</text>
</comment>
<keyword evidence="3" id="KW-1185">Reference proteome</keyword>
<name>A0A3S5A9S8_9PLAT</name>
<feature type="region of interest" description="Disordered" evidence="1">
    <location>
        <begin position="232"/>
        <end position="261"/>
    </location>
</feature>
<sequence length="341" mass="37997">MLNRLSLNGFYSVDSSQIESLNKPTLSRRHYFATLLPNRLTQAFTKSGGPTEDDIPSSYSSYSSVFGRYQPPILKKNEGTKKRMKMLGSLGRKRQHPQRSGSDIDSVNSFSTYANASGATEDDLSSIVVSEMEDSIVSEVLKDHHAFESLFVRQPYFIGLRYRSEDHLSNQSQSQSFTSQGDASGAQHGVINVVRSYISALEAAEHDPVYSASATQARQRTRTERNRTLIRSSRPLGLGSSRQVRQQNLSVSSVPGNPITGTLPRHMHSIRDTSRRMRAITRVTGYLTDYLDPFTSNSEEDNRLGFANLPDQMHRKAVKKGFNFTLIVVGESKICTSSVAM</sequence>
<dbReference type="EMBL" id="CAAALY010010023">
    <property type="protein sequence ID" value="VEL10814.1"/>
    <property type="molecule type" value="Genomic_DNA"/>
</dbReference>
<dbReference type="OrthoDB" id="416553at2759"/>